<dbReference type="EMBL" id="KQ248368">
    <property type="protein sequence ID" value="KNC71655.1"/>
    <property type="molecule type" value="Genomic_DNA"/>
</dbReference>
<name>A0A0L0F4K3_9EUKA</name>
<evidence type="ECO:0000313" key="2">
    <source>
        <dbReference type="EMBL" id="KNC71655.1"/>
    </source>
</evidence>
<dbReference type="Pfam" id="PF20666">
    <property type="entry name" value="ZW10_C"/>
    <property type="match status" value="1"/>
</dbReference>
<evidence type="ECO:0000313" key="3">
    <source>
        <dbReference type="Proteomes" id="UP000054560"/>
    </source>
</evidence>
<dbReference type="RefSeq" id="XP_014145557.1">
    <property type="nucleotide sequence ID" value="XM_014290082.1"/>
</dbReference>
<gene>
    <name evidence="2" type="ORF">SARC_15806</name>
</gene>
<organism evidence="2 3">
    <name type="scientific">Sphaeroforma arctica JP610</name>
    <dbReference type="NCBI Taxonomy" id="667725"/>
    <lineage>
        <taxon>Eukaryota</taxon>
        <taxon>Ichthyosporea</taxon>
        <taxon>Ichthyophonida</taxon>
        <taxon>Sphaeroforma</taxon>
    </lineage>
</organism>
<dbReference type="AlphaFoldDB" id="A0A0L0F4K3"/>
<dbReference type="GeneID" id="25916310"/>
<proteinExistence type="predicted"/>
<dbReference type="InterPro" id="IPR048343">
    <property type="entry name" value="ZW10_C"/>
</dbReference>
<keyword evidence="3" id="KW-1185">Reference proteome</keyword>
<reference evidence="2 3" key="1">
    <citation type="submission" date="2011-02" db="EMBL/GenBank/DDBJ databases">
        <title>The Genome Sequence of Sphaeroforma arctica JP610.</title>
        <authorList>
            <consortium name="The Broad Institute Genome Sequencing Platform"/>
            <person name="Russ C."/>
            <person name="Cuomo C."/>
            <person name="Young S.K."/>
            <person name="Zeng Q."/>
            <person name="Gargeya S."/>
            <person name="Alvarado L."/>
            <person name="Berlin A."/>
            <person name="Chapman S.B."/>
            <person name="Chen Z."/>
            <person name="Freedman E."/>
            <person name="Gellesch M."/>
            <person name="Goldberg J."/>
            <person name="Griggs A."/>
            <person name="Gujja S."/>
            <person name="Heilman E."/>
            <person name="Heiman D."/>
            <person name="Howarth C."/>
            <person name="Mehta T."/>
            <person name="Neiman D."/>
            <person name="Pearson M."/>
            <person name="Roberts A."/>
            <person name="Saif S."/>
            <person name="Shea T."/>
            <person name="Shenoy N."/>
            <person name="Sisk P."/>
            <person name="Stolte C."/>
            <person name="Sykes S."/>
            <person name="White J."/>
            <person name="Yandava C."/>
            <person name="Burger G."/>
            <person name="Gray M.W."/>
            <person name="Holland P.W.H."/>
            <person name="King N."/>
            <person name="Lang F.B.F."/>
            <person name="Roger A.J."/>
            <person name="Ruiz-Trillo I."/>
            <person name="Haas B."/>
            <person name="Nusbaum C."/>
            <person name="Birren B."/>
        </authorList>
    </citation>
    <scope>NUCLEOTIDE SEQUENCE [LARGE SCALE GENOMIC DNA]</scope>
    <source>
        <strain evidence="2 3">JP610</strain>
    </source>
</reference>
<dbReference type="GO" id="GO:1990423">
    <property type="term" value="C:RZZ complex"/>
    <property type="evidence" value="ECO:0007669"/>
    <property type="project" value="TreeGrafter"/>
</dbReference>
<feature type="domain" description="Centromere/kinetochore protein zw10 C-terminal" evidence="1">
    <location>
        <begin position="2"/>
        <end position="68"/>
    </location>
</feature>
<protein>
    <recommendedName>
        <fullName evidence="1">Centromere/kinetochore protein zw10 C-terminal domain-containing protein</fullName>
    </recommendedName>
</protein>
<sequence length="83" mass="9423">ACDEDQNTAVQRFFTARDMFELFRAVVPVLRDEAIRIDPSVAFLVYTDCLYLSHKLSTLAMAFVGKIPLADSCVWYVCTQTPK</sequence>
<dbReference type="GO" id="GO:0006888">
    <property type="term" value="P:endoplasmic reticulum to Golgi vesicle-mediated transport"/>
    <property type="evidence" value="ECO:0007669"/>
    <property type="project" value="TreeGrafter"/>
</dbReference>
<accession>A0A0L0F4K3</accession>
<dbReference type="OrthoDB" id="534815at2759"/>
<evidence type="ECO:0000259" key="1">
    <source>
        <dbReference type="Pfam" id="PF20666"/>
    </source>
</evidence>
<dbReference type="PANTHER" id="PTHR12205">
    <property type="entry name" value="CENTROMERE/KINETOCHORE PROTEIN ZW10"/>
    <property type="match status" value="1"/>
</dbReference>
<feature type="non-terminal residue" evidence="2">
    <location>
        <position position="1"/>
    </location>
</feature>
<dbReference type="PANTHER" id="PTHR12205:SF0">
    <property type="entry name" value="CENTROMERE_KINETOCHORE PROTEIN ZW10 HOMOLOG"/>
    <property type="match status" value="1"/>
</dbReference>
<dbReference type="Proteomes" id="UP000054560">
    <property type="component" value="Unassembled WGS sequence"/>
</dbReference>
<dbReference type="GO" id="GO:0005737">
    <property type="term" value="C:cytoplasm"/>
    <property type="evidence" value="ECO:0007669"/>
    <property type="project" value="GOC"/>
</dbReference>
<dbReference type="GO" id="GO:0007094">
    <property type="term" value="P:mitotic spindle assembly checkpoint signaling"/>
    <property type="evidence" value="ECO:0007669"/>
    <property type="project" value="TreeGrafter"/>
</dbReference>